<dbReference type="Proteomes" id="UP000292087">
    <property type="component" value="Unassembled WGS sequence"/>
</dbReference>
<organism evidence="1 2">
    <name type="scientific">Pseudoxanthomonas winnipegensis</name>
    <dbReference type="NCBI Taxonomy" id="2480810"/>
    <lineage>
        <taxon>Bacteria</taxon>
        <taxon>Pseudomonadati</taxon>
        <taxon>Pseudomonadota</taxon>
        <taxon>Gammaproteobacteria</taxon>
        <taxon>Lysobacterales</taxon>
        <taxon>Lysobacteraceae</taxon>
        <taxon>Pseudoxanthomonas</taxon>
    </lineage>
</organism>
<accession>A0A4Q8LR42</accession>
<dbReference type="EMBL" id="SHMF01000004">
    <property type="protein sequence ID" value="TAA33727.1"/>
    <property type="molecule type" value="Genomic_DNA"/>
</dbReference>
<gene>
    <name evidence="1" type="ORF">EA656_14915</name>
</gene>
<evidence type="ECO:0000313" key="1">
    <source>
        <dbReference type="EMBL" id="TAA33727.1"/>
    </source>
</evidence>
<sequence length="71" mass="7846">MSATILQFPARPKPRPVVAEAPVSDRTYSTRWSDAHDRALAALLLQAADPSSRYNERRAELYAAMASKETA</sequence>
<proteinExistence type="predicted"/>
<dbReference type="AlphaFoldDB" id="A0A4Q8LR42"/>
<dbReference type="RefSeq" id="WP_130524352.1">
    <property type="nucleotide sequence ID" value="NZ_SHLZ01000005.1"/>
</dbReference>
<reference evidence="1 2" key="1">
    <citation type="submission" date="2019-02" db="EMBL/GenBank/DDBJ databases">
        <title>WGS of Pseudoxanthomonas species novum from clinical isolates.</title>
        <authorList>
            <person name="Bernier A.-M."/>
            <person name="Bernard K."/>
            <person name="Vachon A."/>
        </authorList>
    </citation>
    <scope>NUCLEOTIDE SEQUENCE [LARGE SCALE GENOMIC DNA]</scope>
    <source>
        <strain evidence="1 2">NML140781</strain>
    </source>
</reference>
<comment type="caution">
    <text evidence="1">The sequence shown here is derived from an EMBL/GenBank/DDBJ whole genome shotgun (WGS) entry which is preliminary data.</text>
</comment>
<evidence type="ECO:0000313" key="2">
    <source>
        <dbReference type="Proteomes" id="UP000292087"/>
    </source>
</evidence>
<name>A0A4Q8LR42_9GAMM</name>
<protein>
    <submittedName>
        <fullName evidence="1">Uncharacterized protein</fullName>
    </submittedName>
</protein>